<protein>
    <submittedName>
        <fullName evidence="2">Uncharacterized protein</fullName>
    </submittedName>
</protein>
<name>A0AAW0RY82_9HYPO</name>
<feature type="compositionally biased region" description="Polar residues" evidence="1">
    <location>
        <begin position="145"/>
        <end position="167"/>
    </location>
</feature>
<dbReference type="EMBL" id="JAAHCF010000175">
    <property type="protein sequence ID" value="KAK8147003.1"/>
    <property type="molecule type" value="Genomic_DNA"/>
</dbReference>
<proteinExistence type="predicted"/>
<feature type="compositionally biased region" description="Low complexity" evidence="1">
    <location>
        <begin position="124"/>
        <end position="137"/>
    </location>
</feature>
<evidence type="ECO:0000313" key="2">
    <source>
        <dbReference type="EMBL" id="KAK8147003.1"/>
    </source>
</evidence>
<accession>A0AAW0RY82</accession>
<comment type="caution">
    <text evidence="2">The sequence shown here is derived from an EMBL/GenBank/DDBJ whole genome shotgun (WGS) entry which is preliminary data.</text>
</comment>
<evidence type="ECO:0000313" key="3">
    <source>
        <dbReference type="Proteomes" id="UP001397290"/>
    </source>
</evidence>
<evidence type="ECO:0000256" key="1">
    <source>
        <dbReference type="SAM" id="MobiDB-lite"/>
    </source>
</evidence>
<dbReference type="AlphaFoldDB" id="A0AAW0RY82"/>
<reference evidence="2 3" key="1">
    <citation type="submission" date="2020-02" db="EMBL/GenBank/DDBJ databases">
        <title>Comparative genomics of the hypocrealean fungal genus Beauvera.</title>
        <authorList>
            <person name="Showalter D.N."/>
            <person name="Bushley K.E."/>
            <person name="Rehner S.A."/>
        </authorList>
    </citation>
    <scope>NUCLEOTIDE SEQUENCE [LARGE SCALE GENOMIC DNA]</scope>
    <source>
        <strain evidence="2 3">ARSEF4384</strain>
    </source>
</reference>
<keyword evidence="3" id="KW-1185">Reference proteome</keyword>
<sequence>MRASLTKSSSFLAHITDTSALHVSTAHIAIQLGCRVNQRAHWTRPFYAAASTLTSTPTPTSGRRSILVWTPASACRLTPLAHEILERQRNRLPSRRPEPVAPHRFPYVPDLRLVEPVRAAALKRSPPAPRPLSLRASRFQRQRRPASSVQMTTTTTDGASPAGQDQASFAPRRHNLWRKLTTAQTTISRGDKRRADRVAQRQRHVLVPQLIPQRVKGGVVGADIVVA</sequence>
<dbReference type="Proteomes" id="UP001397290">
    <property type="component" value="Unassembled WGS sequence"/>
</dbReference>
<organism evidence="2 3">
    <name type="scientific">Beauveria asiatica</name>
    <dbReference type="NCBI Taxonomy" id="1069075"/>
    <lineage>
        <taxon>Eukaryota</taxon>
        <taxon>Fungi</taxon>
        <taxon>Dikarya</taxon>
        <taxon>Ascomycota</taxon>
        <taxon>Pezizomycotina</taxon>
        <taxon>Sordariomycetes</taxon>
        <taxon>Hypocreomycetidae</taxon>
        <taxon>Hypocreales</taxon>
        <taxon>Cordycipitaceae</taxon>
        <taxon>Beauveria</taxon>
    </lineage>
</organism>
<gene>
    <name evidence="2" type="ORF">G3M48_002305</name>
</gene>
<feature type="region of interest" description="Disordered" evidence="1">
    <location>
        <begin position="124"/>
        <end position="172"/>
    </location>
</feature>